<reference evidence="1 2" key="1">
    <citation type="journal article" date="2014" name="Genome Announc.">
        <title>Complete Genome Sequences of Fish Pathogenic Weissella ceti Strains WS74 and WS105.</title>
        <authorList>
            <person name="Figueiredo H.C."/>
            <person name="Leal C.A."/>
            <person name="Dorella F.A."/>
            <person name="Carvalho A.F."/>
            <person name="Soares S.C."/>
            <person name="Pereira F.L."/>
            <person name="Azevedo V.A."/>
        </authorList>
    </citation>
    <scope>NUCLEOTIDE SEQUENCE [LARGE SCALE GENOMIC DNA]</scope>
    <source>
        <strain evidence="1 2">WS74</strain>
    </source>
</reference>
<proteinExistence type="predicted"/>
<accession>A0A088GG22</accession>
<dbReference type="KEGG" id="wci:WS105_0605"/>
<dbReference type="Proteomes" id="UP000029079">
    <property type="component" value="Chromosome"/>
</dbReference>
<dbReference type="KEGG" id="wct:WS74_0806"/>
<name>A0A088GG22_9LACO</name>
<dbReference type="PATRIC" id="fig|759620.7.peg.588"/>
<sequence>MLKTKRTTNVEGTSFVDEEGTQQIASFYAVISKTDTSINMNTLNQEEYNKNRAMVRKDKAEFDEYVYKLEDEIRGK</sequence>
<gene>
    <name evidence="1" type="ORF">WS74_0806</name>
</gene>
<keyword evidence="2" id="KW-1185">Reference proteome</keyword>
<dbReference type="RefSeq" id="WP_038528256.1">
    <property type="nucleotide sequence ID" value="NZ_CP009223.1"/>
</dbReference>
<dbReference type="AlphaFoldDB" id="A0A088GG22"/>
<organism evidence="1 2">
    <name type="scientific">Weissella ceti</name>
    <dbReference type="NCBI Taxonomy" id="759620"/>
    <lineage>
        <taxon>Bacteria</taxon>
        <taxon>Bacillati</taxon>
        <taxon>Bacillota</taxon>
        <taxon>Bacilli</taxon>
        <taxon>Lactobacillales</taxon>
        <taxon>Lactobacillaceae</taxon>
        <taxon>Weissella</taxon>
    </lineage>
</organism>
<dbReference type="EMBL" id="CP009223">
    <property type="protein sequence ID" value="AIM63058.1"/>
    <property type="molecule type" value="Genomic_DNA"/>
</dbReference>
<evidence type="ECO:0000313" key="1">
    <source>
        <dbReference type="EMBL" id="AIM63058.1"/>
    </source>
</evidence>
<dbReference type="STRING" id="759620.WS105_0605"/>
<evidence type="ECO:0000313" key="2">
    <source>
        <dbReference type="Proteomes" id="UP000029079"/>
    </source>
</evidence>
<protein>
    <submittedName>
        <fullName evidence="1">Uncharacterized protein</fullName>
    </submittedName>
</protein>
<reference evidence="2" key="2">
    <citation type="submission" date="2014-08" db="EMBL/GenBank/DDBJ databases">
        <title>Complete genome of Weissella ceti strain WS74 isolated from diseased rainbow trout in Brazil.</title>
        <authorList>
            <person name="Figueiredo H.C.P."/>
            <person name="Leal C.A.G."/>
            <person name="Pereira F.L."/>
            <person name="Soares S.C."/>
            <person name="Dorella F.A."/>
            <person name="Carvalho A.F."/>
            <person name="Azevedo V.A.C."/>
        </authorList>
    </citation>
    <scope>NUCLEOTIDE SEQUENCE [LARGE SCALE GENOMIC DNA]</scope>
    <source>
        <strain evidence="2">WS74</strain>
    </source>
</reference>